<accession>A0A0N5CVR8</accession>
<dbReference type="EMBL" id="UYYF01004287">
    <property type="protein sequence ID" value="VDN01511.1"/>
    <property type="molecule type" value="Genomic_DNA"/>
</dbReference>
<feature type="region of interest" description="Disordered" evidence="1">
    <location>
        <begin position="122"/>
        <end position="150"/>
    </location>
</feature>
<dbReference type="FunFam" id="1.10.555.10:FF:000045">
    <property type="entry name" value="RhoGAP domain containing protein"/>
    <property type="match status" value="1"/>
</dbReference>
<dbReference type="SMART" id="SM00456">
    <property type="entry name" value="WW"/>
    <property type="match status" value="2"/>
</dbReference>
<dbReference type="Pfam" id="PF00784">
    <property type="entry name" value="MyTH4"/>
    <property type="match status" value="1"/>
</dbReference>
<protein>
    <submittedName>
        <fullName evidence="7">Rho GTPase-activating protein 39</fullName>
    </submittedName>
</protein>
<feature type="compositionally biased region" description="Basic and acidic residues" evidence="1">
    <location>
        <begin position="122"/>
        <end position="140"/>
    </location>
</feature>
<dbReference type="InterPro" id="IPR001202">
    <property type="entry name" value="WW_dom"/>
</dbReference>
<dbReference type="GO" id="GO:0005856">
    <property type="term" value="C:cytoskeleton"/>
    <property type="evidence" value="ECO:0007669"/>
    <property type="project" value="InterPro"/>
</dbReference>
<dbReference type="InterPro" id="IPR038185">
    <property type="entry name" value="MyTH4_dom_sf"/>
</dbReference>
<dbReference type="STRING" id="103827.A0A0N5CVR8"/>
<dbReference type="InterPro" id="IPR036020">
    <property type="entry name" value="WW_dom_sf"/>
</dbReference>
<evidence type="ECO:0000313" key="5">
    <source>
        <dbReference type="EMBL" id="VDN01511.1"/>
    </source>
</evidence>
<dbReference type="SUPFAM" id="SSF51045">
    <property type="entry name" value="WW domain"/>
    <property type="match status" value="1"/>
</dbReference>
<dbReference type="FunFam" id="2.20.70.10:FF:000022">
    <property type="entry name" value="Rho GTPase activating protein 39"/>
    <property type="match status" value="1"/>
</dbReference>
<name>A0A0N5CVR8_THECL</name>
<dbReference type="PANTHER" id="PTHR45876">
    <property type="entry name" value="FI04035P"/>
    <property type="match status" value="1"/>
</dbReference>
<dbReference type="PROSITE" id="PS50020">
    <property type="entry name" value="WW_DOMAIN_2"/>
    <property type="match status" value="1"/>
</dbReference>
<dbReference type="Gene3D" id="2.20.70.10">
    <property type="match status" value="1"/>
</dbReference>
<dbReference type="Pfam" id="PF00620">
    <property type="entry name" value="RhoGAP"/>
    <property type="match status" value="1"/>
</dbReference>
<evidence type="ECO:0000256" key="1">
    <source>
        <dbReference type="SAM" id="MobiDB-lite"/>
    </source>
</evidence>
<dbReference type="Proteomes" id="UP000276776">
    <property type="component" value="Unassembled WGS sequence"/>
</dbReference>
<dbReference type="InterPro" id="IPR000857">
    <property type="entry name" value="MyTH4_dom"/>
</dbReference>
<reference evidence="5 6" key="2">
    <citation type="submission" date="2018-11" db="EMBL/GenBank/DDBJ databases">
        <authorList>
            <consortium name="Pathogen Informatics"/>
        </authorList>
    </citation>
    <scope>NUCLEOTIDE SEQUENCE [LARGE SCALE GENOMIC DNA]</scope>
</reference>
<dbReference type="InterPro" id="IPR008936">
    <property type="entry name" value="Rho_GTPase_activation_prot"/>
</dbReference>
<dbReference type="OrthoDB" id="437889at2759"/>
<dbReference type="InterPro" id="IPR000198">
    <property type="entry name" value="RhoGAP_dom"/>
</dbReference>
<dbReference type="OMA" id="HEFYDEC"/>
<evidence type="ECO:0000313" key="7">
    <source>
        <dbReference type="WBParaSite" id="TCLT_0000441701-mRNA-1"/>
    </source>
</evidence>
<dbReference type="GO" id="GO:0007165">
    <property type="term" value="P:signal transduction"/>
    <property type="evidence" value="ECO:0007669"/>
    <property type="project" value="InterPro"/>
</dbReference>
<sequence>MGDAETESDLSCSSGTKVEWVEIVEPQTRQHMYANLRTGQCAWEPPPGVPVKKTANNQWWELFDGNSQRFYYYNATTMKTVWQKPAGCDIIPLAKLQTLKENTELHSNVQCDDKCSVIERTKTTKRNNETQTSPKDERRSGSNRSLSNTVFAQNVSPESGIVATRKLSSPLTSTSRRLCQASPSMQVSPGYIEPLLSNVQDMHIYSDRARNVPFLPPVSFIPRDNSFESHSISLHQPQTVMSTRTTSSASTNILPSIIQSSTRSSSSSLAMNSNRIPLDNGTELKKCHTSVSSSKVRDHNDISHGSLNCWTKESIKQPVSGNMEDKHVRKEASNMFKVIQCYMGDRKSKTSNDQLALTLCEWGISKESLADELFCQILKQLTGNERFDSIRRGWELLAIFLSFFSPSNPEIAHKLTEFIEANSDRLLDMPEVPVSHYAVQCSRRLMRLSTTRPKPALSLIQESRVHIFNPSQFYAPLEELMEMQADKYPERILPWLETTLIDLILSADGQHTEGLFRVPADPDHIHTARLRLDRGLIPVVRDAHVPAALLKSWLRSLPEPLLPDTFYQRSLLVCDQPEEACRIVELLPSVNRLVLAKLLELLQLLAEEETVKCTKMDVCNLAMVMAPNVLRCVSDDPRIIFENARREMAFLKTLILYYDTSYIRSIT</sequence>
<keyword evidence="6" id="KW-1185">Reference proteome</keyword>
<dbReference type="SUPFAM" id="SSF48350">
    <property type="entry name" value="GTPase activation domain, GAP"/>
    <property type="match status" value="1"/>
</dbReference>
<organism evidence="7">
    <name type="scientific">Thelazia callipaeda</name>
    <name type="common">Oriental eyeworm</name>
    <name type="synonym">Parasitic nematode</name>
    <dbReference type="NCBI Taxonomy" id="103827"/>
    <lineage>
        <taxon>Eukaryota</taxon>
        <taxon>Metazoa</taxon>
        <taxon>Ecdysozoa</taxon>
        <taxon>Nematoda</taxon>
        <taxon>Chromadorea</taxon>
        <taxon>Rhabditida</taxon>
        <taxon>Spirurina</taxon>
        <taxon>Spiruromorpha</taxon>
        <taxon>Thelazioidea</taxon>
        <taxon>Thelaziidae</taxon>
        <taxon>Thelazia</taxon>
    </lineage>
</organism>
<feature type="domain" description="Rho-GAP" evidence="3">
    <location>
        <begin position="475"/>
        <end position="662"/>
    </location>
</feature>
<dbReference type="Gene3D" id="1.10.555.10">
    <property type="entry name" value="Rho GTPase activation protein"/>
    <property type="match status" value="1"/>
</dbReference>
<evidence type="ECO:0000259" key="3">
    <source>
        <dbReference type="PROSITE" id="PS50238"/>
    </source>
</evidence>
<feature type="domain" description="WW" evidence="2">
    <location>
        <begin position="53"/>
        <end position="87"/>
    </location>
</feature>
<evidence type="ECO:0000259" key="4">
    <source>
        <dbReference type="PROSITE" id="PS51016"/>
    </source>
</evidence>
<dbReference type="PROSITE" id="PS51016">
    <property type="entry name" value="MYTH4"/>
    <property type="match status" value="1"/>
</dbReference>
<dbReference type="GO" id="GO:0005737">
    <property type="term" value="C:cytoplasm"/>
    <property type="evidence" value="ECO:0007669"/>
    <property type="project" value="TreeGrafter"/>
</dbReference>
<evidence type="ECO:0000313" key="6">
    <source>
        <dbReference type="Proteomes" id="UP000276776"/>
    </source>
</evidence>
<dbReference type="SMART" id="SM00324">
    <property type="entry name" value="RhoGAP"/>
    <property type="match status" value="1"/>
</dbReference>
<proteinExistence type="predicted"/>
<dbReference type="WBParaSite" id="TCLT_0000441701-mRNA-1">
    <property type="protein sequence ID" value="TCLT_0000441701-mRNA-1"/>
    <property type="gene ID" value="TCLT_0000441701"/>
</dbReference>
<dbReference type="GO" id="GO:0005096">
    <property type="term" value="F:GTPase activator activity"/>
    <property type="evidence" value="ECO:0007669"/>
    <property type="project" value="TreeGrafter"/>
</dbReference>
<dbReference type="PROSITE" id="PS50238">
    <property type="entry name" value="RHOGAP"/>
    <property type="match status" value="1"/>
</dbReference>
<feature type="domain" description="MyTH4" evidence="4">
    <location>
        <begin position="310"/>
        <end position="467"/>
    </location>
</feature>
<evidence type="ECO:0000259" key="2">
    <source>
        <dbReference type="PROSITE" id="PS50020"/>
    </source>
</evidence>
<dbReference type="PANTHER" id="PTHR45876:SF8">
    <property type="entry name" value="FI04035P"/>
    <property type="match status" value="1"/>
</dbReference>
<gene>
    <name evidence="5" type="ORF">TCLT_LOCUS4406</name>
</gene>
<dbReference type="SMART" id="SM00139">
    <property type="entry name" value="MyTH4"/>
    <property type="match status" value="1"/>
</dbReference>
<dbReference type="AlphaFoldDB" id="A0A0N5CVR8"/>
<reference evidence="7" key="1">
    <citation type="submission" date="2016-04" db="UniProtKB">
        <authorList>
            <consortium name="WormBaseParasite"/>
        </authorList>
    </citation>
    <scope>IDENTIFICATION</scope>
</reference>
<dbReference type="Gene3D" id="1.25.40.530">
    <property type="entry name" value="MyTH4 domain"/>
    <property type="match status" value="1"/>
</dbReference>